<name>A0AC35TGH2_9BILA</name>
<protein>
    <submittedName>
        <fullName evidence="2">MIF4G domain-containing protein</fullName>
    </submittedName>
</protein>
<evidence type="ECO:0000313" key="2">
    <source>
        <dbReference type="WBParaSite" id="RSKR_0000028000.1"/>
    </source>
</evidence>
<evidence type="ECO:0000313" key="1">
    <source>
        <dbReference type="Proteomes" id="UP000095286"/>
    </source>
</evidence>
<dbReference type="Proteomes" id="UP000095286">
    <property type="component" value="Unplaced"/>
</dbReference>
<dbReference type="WBParaSite" id="RSKR_0000028000.1">
    <property type="protein sequence ID" value="RSKR_0000028000.1"/>
    <property type="gene ID" value="RSKR_0000028000"/>
</dbReference>
<proteinExistence type="predicted"/>
<accession>A0AC35TGH2</accession>
<organism evidence="1 2">
    <name type="scientific">Rhabditophanes sp. KR3021</name>
    <dbReference type="NCBI Taxonomy" id="114890"/>
    <lineage>
        <taxon>Eukaryota</taxon>
        <taxon>Metazoa</taxon>
        <taxon>Ecdysozoa</taxon>
        <taxon>Nematoda</taxon>
        <taxon>Chromadorea</taxon>
        <taxon>Rhabditida</taxon>
        <taxon>Tylenchina</taxon>
        <taxon>Panagrolaimomorpha</taxon>
        <taxon>Strongyloidoidea</taxon>
        <taxon>Alloionematidae</taxon>
        <taxon>Rhabditophanes</taxon>
    </lineage>
</organism>
<reference evidence="2" key="1">
    <citation type="submission" date="2016-11" db="UniProtKB">
        <authorList>
            <consortium name="WormBaseParasite"/>
        </authorList>
    </citation>
    <scope>IDENTIFICATION</scope>
    <source>
        <strain evidence="2">KR3021</strain>
    </source>
</reference>
<sequence length="382" mass="43530">MILPQDEVIDPIQEERKAEECVRDELKKRKVKPTMEIYRPPGRRTQPDPQPIPEQSPIIINTRKDSTSSSTSSNPSYENKQTSRLNRNSSKRQSMIITGMVADLILKPDPNKADNRSQSSKSSKDSGKPLQSNAQTPSTKVKQPKQHQQTNISSSMKDFPKKRTFGSKEFEESKNGLNRIAALKDTDLIEEFISSNMTDCKVASELGQFLVKFAVEENRVEAKNAARVAAILIDCPAGEPFHQSFLTGLKQYFECRDQLRESHFKIWTTFIHFITDTFAHIGFTYEGDLVEIIFGSFEYLLLPPTLHALRIEELESLISGLLAVGFDLERVCPERLGRLKELIRDALIYAQEPWARKMIMLLMELGASGWKLPSEANEYYFH</sequence>